<dbReference type="AlphaFoldDB" id="A0AAD2ZGS1"/>
<protein>
    <submittedName>
        <fullName evidence="3">Terminase small subunit</fullName>
    </submittedName>
</protein>
<name>A0AAD2ZGS1_PRORE</name>
<evidence type="ECO:0000256" key="1">
    <source>
        <dbReference type="ARBA" id="ARBA00022612"/>
    </source>
</evidence>
<dbReference type="Gene3D" id="1.10.10.1400">
    <property type="entry name" value="Terminase, small subunit, N-terminal DNA-binding domain, HTH motif"/>
    <property type="match status" value="1"/>
</dbReference>
<reference evidence="3" key="1">
    <citation type="submission" date="2023-10" db="EMBL/GenBank/DDBJ databases">
        <authorList>
            <consortium name="Clinical and Environmental Microbiology Branch: Whole genome sequencing antimicrobial resistance pathogens in the healthcare setting"/>
        </authorList>
    </citation>
    <scope>NUCLEOTIDE SEQUENCE</scope>
    <source>
        <strain evidence="3">2020QW-00022</strain>
    </source>
</reference>
<dbReference type="EMBL" id="ABEXCJ040000001">
    <property type="protein sequence ID" value="ELR5215884.1"/>
    <property type="molecule type" value="Genomic_DNA"/>
</dbReference>
<dbReference type="InterPro" id="IPR052404">
    <property type="entry name" value="SPP1-like_terminase"/>
</dbReference>
<evidence type="ECO:0000313" key="3">
    <source>
        <dbReference type="EMBL" id="ELR5215884.1"/>
    </source>
</evidence>
<evidence type="ECO:0000256" key="2">
    <source>
        <dbReference type="ARBA" id="ARBA00023219"/>
    </source>
</evidence>
<dbReference type="Pfam" id="PF03592">
    <property type="entry name" value="Terminase_2"/>
    <property type="match status" value="1"/>
</dbReference>
<dbReference type="InterPro" id="IPR005335">
    <property type="entry name" value="Terminase_ssu"/>
</dbReference>
<dbReference type="InterPro" id="IPR038713">
    <property type="entry name" value="Terminase_Gp1_N_sf"/>
</dbReference>
<accession>A0AAD2ZGS1</accession>
<dbReference type="GO" id="GO:0051276">
    <property type="term" value="P:chromosome organization"/>
    <property type="evidence" value="ECO:0007669"/>
    <property type="project" value="InterPro"/>
</dbReference>
<gene>
    <name evidence="4" type="ORF">M0K77_000321</name>
    <name evidence="3" type="ORF">M0K77_RS01605</name>
</gene>
<sequence>MAQKKPTLTDEQKVLFDALTKQQQQFALGILKGLNQIDAYKQAGYKAKNENAASVSASQIFGNLKVKAFLDSVNEAVISRAIMTREEALERLTVIGRASISEMVEFSEHKMGVDDDGNPVIQSTWKFKDSALQDPKSLAAISELTASKDGIKLKLHDPRAAIKQIGDYLGWEAPRKTELTGKNGGPIETATLTKEEYRNARQEMLNEDDC</sequence>
<dbReference type="PANTHER" id="PTHR41328:SF2">
    <property type="entry name" value="TERMINASE SMALL SUBUNIT"/>
    <property type="match status" value="1"/>
</dbReference>
<organism evidence="3">
    <name type="scientific">Providencia rettgeri</name>
    <dbReference type="NCBI Taxonomy" id="587"/>
    <lineage>
        <taxon>Bacteria</taxon>
        <taxon>Pseudomonadati</taxon>
        <taxon>Pseudomonadota</taxon>
        <taxon>Gammaproteobacteria</taxon>
        <taxon>Enterobacterales</taxon>
        <taxon>Morganellaceae</taxon>
        <taxon>Providencia</taxon>
    </lineage>
</organism>
<keyword evidence="1" id="KW-1188">Viral release from host cell</keyword>
<evidence type="ECO:0000313" key="4">
    <source>
        <dbReference type="EMBL" id="EMR4588071.1"/>
    </source>
</evidence>
<keyword evidence="2" id="KW-0231">Viral genome packaging</keyword>
<proteinExistence type="predicted"/>
<dbReference type="EMBL" id="ABEXCJ050000001">
    <property type="protein sequence ID" value="EMR4588071.1"/>
    <property type="molecule type" value="Genomic_DNA"/>
</dbReference>
<comment type="caution">
    <text evidence="3">The sequence shown here is derived from an EMBL/GenBank/DDBJ whole genome shotgun (WGS) entry which is preliminary data.</text>
</comment>
<dbReference type="PANTHER" id="PTHR41328">
    <property type="entry name" value="TERMINASE SMALL SUBUNIT-RELATED"/>
    <property type="match status" value="1"/>
</dbReference>